<feature type="transmembrane region" description="Helical" evidence="7">
    <location>
        <begin position="228"/>
        <end position="247"/>
    </location>
</feature>
<feature type="transmembrane region" description="Helical" evidence="7">
    <location>
        <begin position="333"/>
        <end position="354"/>
    </location>
</feature>
<evidence type="ECO:0000259" key="8">
    <source>
        <dbReference type="PROSITE" id="PS50850"/>
    </source>
</evidence>
<reference evidence="10" key="1">
    <citation type="submission" date="2011-02" db="EMBL/GenBank/DDBJ databases">
        <title>Complete sequence of Methanobacterium sp. AL-21.</title>
        <authorList>
            <consortium name="US DOE Joint Genome Institute"/>
            <person name="Lucas S."/>
            <person name="Copeland A."/>
            <person name="Lapidus A."/>
            <person name="Cheng J.-F."/>
            <person name="Goodwin L."/>
            <person name="Pitluck S."/>
            <person name="Chertkov O."/>
            <person name="Detter J.C."/>
            <person name="Han C."/>
            <person name="Tapia R."/>
            <person name="Land M."/>
            <person name="Hauser L."/>
            <person name="Kyrpides N."/>
            <person name="Ivanova N."/>
            <person name="Mikhailova N."/>
            <person name="Pagani I."/>
            <person name="Cadillo-Quiroz H."/>
            <person name="Imachi H."/>
            <person name="Zinder S."/>
            <person name="Liu W."/>
            <person name="Woyke T."/>
        </authorList>
    </citation>
    <scope>NUCLEOTIDE SEQUENCE [LARGE SCALE GENOMIC DNA]</scope>
    <source>
        <strain evidence="10">AL-21</strain>
    </source>
</reference>
<dbReference type="EMBL" id="CP002551">
    <property type="protein sequence ID" value="ADZ10315.1"/>
    <property type="molecule type" value="Genomic_DNA"/>
</dbReference>
<dbReference type="RefSeq" id="WP_013645666.1">
    <property type="nucleotide sequence ID" value="NC_015216.1"/>
</dbReference>
<feature type="transmembrane region" description="Helical" evidence="7">
    <location>
        <begin position="78"/>
        <end position="97"/>
    </location>
</feature>
<feature type="transmembrane region" description="Helical" evidence="7">
    <location>
        <begin position="268"/>
        <end position="291"/>
    </location>
</feature>
<dbReference type="FunFam" id="1.20.1720.10:FF:000004">
    <property type="entry name" value="EmrB/QacA family drug resistance transporter"/>
    <property type="match status" value="1"/>
</dbReference>
<feature type="transmembrane region" description="Helical" evidence="7">
    <location>
        <begin position="164"/>
        <end position="186"/>
    </location>
</feature>
<accession>F0TBX3</accession>
<dbReference type="HOGENOM" id="CLU_000960_22_3_2"/>
<dbReference type="SUPFAM" id="SSF103473">
    <property type="entry name" value="MFS general substrate transporter"/>
    <property type="match status" value="1"/>
</dbReference>
<gene>
    <name evidence="9" type="ordered locus">Metbo_2096</name>
</gene>
<evidence type="ECO:0000256" key="3">
    <source>
        <dbReference type="ARBA" id="ARBA00022475"/>
    </source>
</evidence>
<dbReference type="STRING" id="877455.Metbo_2096"/>
<evidence type="ECO:0000256" key="7">
    <source>
        <dbReference type="SAM" id="Phobius"/>
    </source>
</evidence>
<dbReference type="PROSITE" id="PS50850">
    <property type="entry name" value="MFS"/>
    <property type="match status" value="1"/>
</dbReference>
<dbReference type="AlphaFoldDB" id="F0TBX3"/>
<evidence type="ECO:0000256" key="1">
    <source>
        <dbReference type="ARBA" id="ARBA00004651"/>
    </source>
</evidence>
<evidence type="ECO:0000256" key="4">
    <source>
        <dbReference type="ARBA" id="ARBA00022692"/>
    </source>
</evidence>
<organism evidence="9 10">
    <name type="scientific">Methanobacterium lacus (strain AL-21)</name>
    <dbReference type="NCBI Taxonomy" id="877455"/>
    <lineage>
        <taxon>Archaea</taxon>
        <taxon>Methanobacteriati</taxon>
        <taxon>Methanobacteriota</taxon>
        <taxon>Methanomada group</taxon>
        <taxon>Methanobacteria</taxon>
        <taxon>Methanobacteriales</taxon>
        <taxon>Methanobacteriaceae</taxon>
        <taxon>Methanobacterium</taxon>
    </lineage>
</organism>
<keyword evidence="5 7" id="KW-1133">Transmembrane helix</keyword>
<feature type="transmembrane region" description="Helical" evidence="7">
    <location>
        <begin position="360"/>
        <end position="380"/>
    </location>
</feature>
<dbReference type="KEGG" id="mel:Metbo_2096"/>
<reference evidence="9 10" key="2">
    <citation type="journal article" date="2014" name="Int. J. Syst. Evol. Microbiol.">
        <title>Methanobacterium paludis sp. nov. and a novel strain of Methanobacterium lacus isolated from northern peatlands.</title>
        <authorList>
            <person name="Cadillo-Quiroz H."/>
            <person name="Brauer S.L."/>
            <person name="Goodson N."/>
            <person name="Yavitt J.B."/>
            <person name="Zinder S.H."/>
        </authorList>
    </citation>
    <scope>NUCLEOTIDE SEQUENCE [LARGE SCALE GENOMIC DNA]</scope>
    <source>
        <strain evidence="9 10">AL-21</strain>
    </source>
</reference>
<keyword evidence="4 7" id="KW-0812">Transmembrane</keyword>
<feature type="transmembrane region" description="Helical" evidence="7">
    <location>
        <begin position="12"/>
        <end position="35"/>
    </location>
</feature>
<dbReference type="eggNOG" id="arCOG00144">
    <property type="taxonomic scope" value="Archaea"/>
</dbReference>
<name>F0TBX3_METLA</name>
<dbReference type="CDD" id="cd17502">
    <property type="entry name" value="MFS_Azr1_MDR_like"/>
    <property type="match status" value="1"/>
</dbReference>
<feature type="transmembrane region" description="Helical" evidence="7">
    <location>
        <begin position="136"/>
        <end position="158"/>
    </location>
</feature>
<keyword evidence="10" id="KW-1185">Reference proteome</keyword>
<dbReference type="GO" id="GO:0005886">
    <property type="term" value="C:plasma membrane"/>
    <property type="evidence" value="ECO:0007669"/>
    <property type="project" value="UniProtKB-SubCell"/>
</dbReference>
<keyword evidence="3" id="KW-1003">Cell membrane</keyword>
<evidence type="ECO:0000256" key="2">
    <source>
        <dbReference type="ARBA" id="ARBA00022448"/>
    </source>
</evidence>
<feature type="transmembrane region" description="Helical" evidence="7">
    <location>
        <begin position="439"/>
        <end position="461"/>
    </location>
</feature>
<dbReference type="InterPro" id="IPR036259">
    <property type="entry name" value="MFS_trans_sf"/>
</dbReference>
<feature type="transmembrane region" description="Helical" evidence="7">
    <location>
        <begin position="297"/>
        <end position="321"/>
    </location>
</feature>
<sequence length="484" mass="52088">MEPSKNEFNISLVMAGLMIGLLVAALDNSIMATAMPKVISSLGGMVYYVWPFTIYMLTSTIAIILFGKLSDLYGRKRILIAGIVLFVLSSVACGFSSNMLQLIIFRGIQGIGGGILITIPFIVVAELFPPRQRGKYTGILASVFGISNVLGPILGGVITDFMGWQWVFFVNVPVGVAAIVMLSIYFPHLKQVVREKVIDYAGLITMSLSFSSLCVALTYVRSSYLPEYVVGFLFIFAALMFILFIHVERRAVEPLLPMHLFKISVFNLSAVAMFLSNAVMFCGIIYIPLFIQKVLGISASGSGALITPMLVSLTVASLIAGQVISKTGTYKKMGVMAFGLITVGMVMATTITQSTGTAEILIYTTILGIGSGIMYPVFTVAIQNAVLRRDIGIATASSQFFRNVGATITLPIFGLIVNLTMNMDINAVSSVPVGPMITAIHNVFTFGIVMCIIGLIASLMLKDAVLSNSNDFNVIDEPVGTEEV</sequence>
<comment type="subcellular location">
    <subcellularLocation>
        <location evidence="1">Cell membrane</location>
        <topology evidence="1">Multi-pass membrane protein</topology>
    </subcellularLocation>
</comment>
<dbReference type="Proteomes" id="UP000007490">
    <property type="component" value="Chromosome"/>
</dbReference>
<dbReference type="GeneID" id="10278559"/>
<dbReference type="Gene3D" id="1.20.1720.10">
    <property type="entry name" value="Multidrug resistance protein D"/>
    <property type="match status" value="1"/>
</dbReference>
<evidence type="ECO:0000313" key="9">
    <source>
        <dbReference type="EMBL" id="ADZ10315.1"/>
    </source>
</evidence>
<proteinExistence type="predicted"/>
<dbReference type="Gene3D" id="1.20.1250.20">
    <property type="entry name" value="MFS general substrate transporter like domains"/>
    <property type="match status" value="1"/>
</dbReference>
<evidence type="ECO:0000313" key="10">
    <source>
        <dbReference type="Proteomes" id="UP000007490"/>
    </source>
</evidence>
<dbReference type="PANTHER" id="PTHR23501:SF197">
    <property type="entry name" value="COMD"/>
    <property type="match status" value="1"/>
</dbReference>
<keyword evidence="2" id="KW-0813">Transport</keyword>
<feature type="transmembrane region" description="Helical" evidence="7">
    <location>
        <begin position="198"/>
        <end position="222"/>
    </location>
</feature>
<dbReference type="GO" id="GO:0022857">
    <property type="term" value="F:transmembrane transporter activity"/>
    <property type="evidence" value="ECO:0007669"/>
    <property type="project" value="InterPro"/>
</dbReference>
<dbReference type="PANTHER" id="PTHR23501">
    <property type="entry name" value="MAJOR FACILITATOR SUPERFAMILY"/>
    <property type="match status" value="1"/>
</dbReference>
<dbReference type="InterPro" id="IPR020846">
    <property type="entry name" value="MFS_dom"/>
</dbReference>
<evidence type="ECO:0000256" key="5">
    <source>
        <dbReference type="ARBA" id="ARBA00022989"/>
    </source>
</evidence>
<dbReference type="InterPro" id="IPR011701">
    <property type="entry name" value="MFS"/>
</dbReference>
<feature type="domain" description="Major facilitator superfamily (MFS) profile" evidence="8">
    <location>
        <begin position="13"/>
        <end position="466"/>
    </location>
</feature>
<feature type="transmembrane region" description="Helical" evidence="7">
    <location>
        <begin position="47"/>
        <end position="66"/>
    </location>
</feature>
<dbReference type="Pfam" id="PF07690">
    <property type="entry name" value="MFS_1"/>
    <property type="match status" value="1"/>
</dbReference>
<feature type="transmembrane region" description="Helical" evidence="7">
    <location>
        <begin position="400"/>
        <end position="419"/>
    </location>
</feature>
<keyword evidence="6 7" id="KW-0472">Membrane</keyword>
<feature type="transmembrane region" description="Helical" evidence="7">
    <location>
        <begin position="103"/>
        <end position="124"/>
    </location>
</feature>
<evidence type="ECO:0000256" key="6">
    <source>
        <dbReference type="ARBA" id="ARBA00023136"/>
    </source>
</evidence>
<protein>
    <submittedName>
        <fullName evidence="9">Major facilitator superfamily MFS_1</fullName>
    </submittedName>
</protein>
<dbReference type="OrthoDB" id="117970at2157"/>